<dbReference type="GO" id="GO:0005509">
    <property type="term" value="F:calcium ion binding"/>
    <property type="evidence" value="ECO:0007669"/>
    <property type="project" value="InterPro"/>
</dbReference>
<feature type="domain" description="EF-hand" evidence="3">
    <location>
        <begin position="200"/>
        <end position="222"/>
    </location>
</feature>
<dbReference type="AlphaFoldDB" id="A0A2T1DNK0"/>
<dbReference type="Gene3D" id="3.40.50.1460">
    <property type="match status" value="1"/>
</dbReference>
<proteinExistence type="predicted"/>
<dbReference type="InterPro" id="IPR051043">
    <property type="entry name" value="Sulfatase_Mod_Factor_Kinase"/>
</dbReference>
<dbReference type="InterPro" id="IPR011600">
    <property type="entry name" value="Pept_C14_caspase"/>
</dbReference>
<dbReference type="PROSITE" id="PS00018">
    <property type="entry name" value="EF_HAND_1"/>
    <property type="match status" value="1"/>
</dbReference>
<feature type="coiled-coil region" evidence="1">
    <location>
        <begin position="325"/>
        <end position="352"/>
    </location>
</feature>
<accession>A0A2T1DNK0</accession>
<dbReference type="STRING" id="1920490.GCA_001895925_00767"/>
<dbReference type="PROSITE" id="PS50222">
    <property type="entry name" value="EF_HAND_2"/>
    <property type="match status" value="1"/>
</dbReference>
<keyword evidence="5" id="KW-1185">Reference proteome</keyword>
<name>A0A2T1DNK0_9CYAN</name>
<dbReference type="EMBL" id="PVWG01000001">
    <property type="protein sequence ID" value="PSB22042.1"/>
    <property type="molecule type" value="Genomic_DNA"/>
</dbReference>
<comment type="caution">
    <text evidence="4">The sequence shown here is derived from an EMBL/GenBank/DDBJ whole genome shotgun (WGS) entry which is preliminary data.</text>
</comment>
<evidence type="ECO:0000313" key="5">
    <source>
        <dbReference type="Proteomes" id="UP000238634"/>
    </source>
</evidence>
<reference evidence="4 5" key="1">
    <citation type="submission" date="2018-02" db="EMBL/GenBank/DDBJ databases">
        <authorList>
            <person name="Cohen D.B."/>
            <person name="Kent A.D."/>
        </authorList>
    </citation>
    <scope>NUCLEOTIDE SEQUENCE [LARGE SCALE GENOMIC DNA]</scope>
    <source>
        <strain evidence="4 5">ULC007</strain>
    </source>
</reference>
<evidence type="ECO:0000259" key="3">
    <source>
        <dbReference type="PROSITE" id="PS50222"/>
    </source>
</evidence>
<dbReference type="SUPFAM" id="SSF56436">
    <property type="entry name" value="C-type lectin-like"/>
    <property type="match status" value="1"/>
</dbReference>
<dbReference type="InterPro" id="IPR002048">
    <property type="entry name" value="EF_hand_dom"/>
</dbReference>
<dbReference type="SUPFAM" id="SSF52129">
    <property type="entry name" value="Caspase-like"/>
    <property type="match status" value="1"/>
</dbReference>
<dbReference type="InterPro" id="IPR042095">
    <property type="entry name" value="SUMF_sf"/>
</dbReference>
<evidence type="ECO:0000256" key="1">
    <source>
        <dbReference type="SAM" id="Coils"/>
    </source>
</evidence>
<dbReference type="Gene3D" id="3.90.1580.10">
    <property type="entry name" value="paralog of FGE (formylglycine-generating enzyme)"/>
    <property type="match status" value="1"/>
</dbReference>
<dbReference type="PANTHER" id="PTHR23150:SF19">
    <property type="entry name" value="FORMYLGLYCINE-GENERATING ENZYME"/>
    <property type="match status" value="1"/>
</dbReference>
<dbReference type="GO" id="GO:0120147">
    <property type="term" value="F:formylglycine-generating oxidase activity"/>
    <property type="evidence" value="ECO:0007669"/>
    <property type="project" value="TreeGrafter"/>
</dbReference>
<dbReference type="InterPro" id="IPR018247">
    <property type="entry name" value="EF_Hand_1_Ca_BS"/>
</dbReference>
<evidence type="ECO:0000256" key="2">
    <source>
        <dbReference type="SAM" id="MobiDB-lite"/>
    </source>
</evidence>
<sequence>MAKVALLIGVSEYEPGLNPLPAAANDVEAMRRVLQHPEIGGFDRVTPLQNPDLLTMQNEISTLFDNCHEDDLLLLYFSGHGITDEFGKFYFTNCSTRKNSQGKLNKGTAVPASFVHDVMENCTSNRQVVILDCCNSGAFGEGMIARDAEGAIDFKQQLGGEGRIVLTSSSAVEYSFERKGEELAVYTRYLVEGIETGAADLDRDGKVSVNELHDCAKARVSKAAPSMRPQRYILQEGEKIFLANAPISDPKLLYRSTVEEFSQDGIIRPAGRRVLNRRSQSLNLTIAEAAAIEAEVLEPYLQHQRNLQEYEEVLQEEIAIESPLSDRTRQELKALQKDLNLTDENVGAIEQRVLKSRPAPPPVEPSIPRPAPPTPRTVSTFEFDIVTLEVQQKSGLFGQKKLTTQTRPGRAEYFTEDFLKLDMVSIPGGSFTMGSMEYDGEKPPHKVTIAPFFMSKYPITQAQWSVIASLPKINLDLDPDPSNFKGANRPVEQVSWDEVVEFCDRISQKTEKTYRLPSEAEWEYACRAGTTTPFHFGETITTDLVNYDGNETYGDSPKGVYRKQTTDVGSFPPNAFGLYDTHGNVWEWCADPWHENYDNAPADGRVWELDSDRENTLRLLRGGSWSNNPIFCRSAYRNRTRRDDRNNNIGFRVLLPAPRTP</sequence>
<dbReference type="NCBIfam" id="NF047832">
    <property type="entry name" value="caspase_w_EACC1"/>
    <property type="match status" value="1"/>
</dbReference>
<dbReference type="Pfam" id="PF03781">
    <property type="entry name" value="FGE-sulfatase"/>
    <property type="match status" value="1"/>
</dbReference>
<evidence type="ECO:0000313" key="4">
    <source>
        <dbReference type="EMBL" id="PSB22042.1"/>
    </source>
</evidence>
<reference evidence="4 5" key="2">
    <citation type="submission" date="2018-03" db="EMBL/GenBank/DDBJ databases">
        <title>The ancient ancestry and fast evolution of plastids.</title>
        <authorList>
            <person name="Moore K.R."/>
            <person name="Magnabosco C."/>
            <person name="Momper L."/>
            <person name="Gold D.A."/>
            <person name="Bosak T."/>
            <person name="Fournier G.P."/>
        </authorList>
    </citation>
    <scope>NUCLEOTIDE SEQUENCE [LARGE SCALE GENOMIC DNA]</scope>
    <source>
        <strain evidence="4 5">ULC007</strain>
    </source>
</reference>
<dbReference type="RefSeq" id="WP_073069062.1">
    <property type="nucleotide sequence ID" value="NZ_MPPI01000001.1"/>
</dbReference>
<dbReference type="Pfam" id="PF00656">
    <property type="entry name" value="Peptidase_C14"/>
    <property type="match status" value="1"/>
</dbReference>
<dbReference type="OrthoDB" id="3981129at2"/>
<protein>
    <submittedName>
        <fullName evidence="4">Sulfatase-modifying factor protein</fullName>
    </submittedName>
</protein>
<feature type="compositionally biased region" description="Pro residues" evidence="2">
    <location>
        <begin position="358"/>
        <end position="375"/>
    </location>
</feature>
<keyword evidence="1" id="KW-0175">Coiled coil</keyword>
<dbReference type="Proteomes" id="UP000238634">
    <property type="component" value="Unassembled WGS sequence"/>
</dbReference>
<dbReference type="GO" id="GO:0006508">
    <property type="term" value="P:proteolysis"/>
    <property type="evidence" value="ECO:0007669"/>
    <property type="project" value="InterPro"/>
</dbReference>
<dbReference type="InterPro" id="IPR016187">
    <property type="entry name" value="CTDL_fold"/>
</dbReference>
<organism evidence="4 5">
    <name type="scientific">Phormidesmis priestleyi ULC007</name>
    <dbReference type="NCBI Taxonomy" id="1920490"/>
    <lineage>
        <taxon>Bacteria</taxon>
        <taxon>Bacillati</taxon>
        <taxon>Cyanobacteriota</taxon>
        <taxon>Cyanophyceae</taxon>
        <taxon>Leptolyngbyales</taxon>
        <taxon>Leptolyngbyaceae</taxon>
        <taxon>Phormidesmis</taxon>
    </lineage>
</organism>
<dbReference type="GO" id="GO:0004197">
    <property type="term" value="F:cysteine-type endopeptidase activity"/>
    <property type="evidence" value="ECO:0007669"/>
    <property type="project" value="InterPro"/>
</dbReference>
<dbReference type="InterPro" id="IPR029030">
    <property type="entry name" value="Caspase-like_dom_sf"/>
</dbReference>
<feature type="region of interest" description="Disordered" evidence="2">
    <location>
        <begin position="355"/>
        <end position="376"/>
    </location>
</feature>
<dbReference type="InterPro" id="IPR005532">
    <property type="entry name" value="SUMF_dom"/>
</dbReference>
<gene>
    <name evidence="4" type="ORF">C7B65_01090</name>
</gene>
<dbReference type="PANTHER" id="PTHR23150">
    <property type="entry name" value="SULFATASE MODIFYING FACTOR 1, 2"/>
    <property type="match status" value="1"/>
</dbReference>